<feature type="region of interest" description="Disordered" evidence="1">
    <location>
        <begin position="1"/>
        <end position="28"/>
    </location>
</feature>
<reference evidence="2 3" key="2">
    <citation type="submission" date="2018-11" db="EMBL/GenBank/DDBJ databases">
        <authorList>
            <consortium name="Pathogen Informatics"/>
        </authorList>
    </citation>
    <scope>NUCLEOTIDE SEQUENCE [LARGE SCALE GENOMIC DNA]</scope>
</reference>
<gene>
    <name evidence="2" type="ORF">GPUH_LOCUS26910</name>
</gene>
<evidence type="ECO:0000313" key="2">
    <source>
        <dbReference type="EMBL" id="VDN49659.1"/>
    </source>
</evidence>
<dbReference type="WBParaSite" id="GPUH_0002694001-mRNA-1">
    <property type="protein sequence ID" value="GPUH_0002694001-mRNA-1"/>
    <property type="gene ID" value="GPUH_0002694001"/>
</dbReference>
<feature type="compositionally biased region" description="Basic and acidic residues" evidence="1">
    <location>
        <begin position="16"/>
        <end position="28"/>
    </location>
</feature>
<accession>A0A183F119</accession>
<protein>
    <submittedName>
        <fullName evidence="2 4">Uncharacterized protein</fullName>
    </submittedName>
</protein>
<evidence type="ECO:0000256" key="1">
    <source>
        <dbReference type="SAM" id="MobiDB-lite"/>
    </source>
</evidence>
<dbReference type="EMBL" id="UYRT01115577">
    <property type="protein sequence ID" value="VDN49659.1"/>
    <property type="molecule type" value="Genomic_DNA"/>
</dbReference>
<name>A0A183F119_9BILA</name>
<dbReference type="AlphaFoldDB" id="A0A183F119"/>
<proteinExistence type="predicted"/>
<reference evidence="4" key="1">
    <citation type="submission" date="2016-06" db="UniProtKB">
        <authorList>
            <consortium name="WormBaseParasite"/>
        </authorList>
    </citation>
    <scope>IDENTIFICATION</scope>
</reference>
<feature type="compositionally biased region" description="Polar residues" evidence="1">
    <location>
        <begin position="1"/>
        <end position="10"/>
    </location>
</feature>
<sequence length="42" mass="4668">MVISRTSENSPIAFADEEHASDATDRREDAMDITISSRLLCI</sequence>
<evidence type="ECO:0000313" key="4">
    <source>
        <dbReference type="WBParaSite" id="GPUH_0002694001-mRNA-1"/>
    </source>
</evidence>
<organism evidence="4">
    <name type="scientific">Gongylonema pulchrum</name>
    <dbReference type="NCBI Taxonomy" id="637853"/>
    <lineage>
        <taxon>Eukaryota</taxon>
        <taxon>Metazoa</taxon>
        <taxon>Ecdysozoa</taxon>
        <taxon>Nematoda</taxon>
        <taxon>Chromadorea</taxon>
        <taxon>Rhabditida</taxon>
        <taxon>Spirurina</taxon>
        <taxon>Spiruromorpha</taxon>
        <taxon>Spiruroidea</taxon>
        <taxon>Gongylonematidae</taxon>
        <taxon>Gongylonema</taxon>
    </lineage>
</organism>
<evidence type="ECO:0000313" key="3">
    <source>
        <dbReference type="Proteomes" id="UP000271098"/>
    </source>
</evidence>
<keyword evidence="3" id="KW-1185">Reference proteome</keyword>
<dbReference type="Proteomes" id="UP000271098">
    <property type="component" value="Unassembled WGS sequence"/>
</dbReference>